<dbReference type="InterPro" id="IPR001537">
    <property type="entry name" value="SpoU_MeTrfase"/>
</dbReference>
<dbReference type="GO" id="GO:0141102">
    <property type="term" value="F:tRNA (5-carboxymethylaminomethyluridine(34)-2'-O)-methyltransferase activity"/>
    <property type="evidence" value="ECO:0007669"/>
    <property type="project" value="RHEA"/>
</dbReference>
<keyword evidence="3 6" id="KW-0808">Transferase</keyword>
<reference evidence="7 8" key="1">
    <citation type="submission" date="2018-06" db="EMBL/GenBank/DDBJ databases">
        <title>Lujinxingia sediminis gen. nov. sp. nov., a new facultative anaerobic member of the class Deltaproteobacteria, and proposal of Lujinxingaceae fam. nov.</title>
        <authorList>
            <person name="Guo L.-Y."/>
            <person name="Li C.-M."/>
            <person name="Wang S."/>
            <person name="Du Z.-J."/>
        </authorList>
    </citation>
    <scope>NUCLEOTIDE SEQUENCE [LARGE SCALE GENOMIC DNA]</scope>
    <source>
        <strain evidence="7 8">FA350</strain>
    </source>
</reference>
<dbReference type="Gene3D" id="3.40.1280.10">
    <property type="match status" value="1"/>
</dbReference>
<dbReference type="PANTHER" id="PTHR42971:SF1">
    <property type="entry name" value="TRNA (CYTIDINE(34)-2'-O)-METHYLTRANSFERASE"/>
    <property type="match status" value="1"/>
</dbReference>
<comment type="catalytic activity">
    <reaction evidence="6">
        <text>5-carboxymethylaminomethyluridine(34) in tRNA(Leu) + S-adenosyl-L-methionine = 5-carboxymethylaminomethyl-2'-O-methyluridine(34) in tRNA(Leu) + S-adenosyl-L-homocysteine + H(+)</text>
        <dbReference type="Rhea" id="RHEA:43088"/>
        <dbReference type="Rhea" id="RHEA-COMP:10333"/>
        <dbReference type="Rhea" id="RHEA-COMP:10334"/>
        <dbReference type="ChEBI" id="CHEBI:15378"/>
        <dbReference type="ChEBI" id="CHEBI:57856"/>
        <dbReference type="ChEBI" id="CHEBI:59789"/>
        <dbReference type="ChEBI" id="CHEBI:74508"/>
        <dbReference type="ChEBI" id="CHEBI:74511"/>
        <dbReference type="EC" id="2.1.1.207"/>
    </reaction>
</comment>
<keyword evidence="5 6" id="KW-0819">tRNA processing</keyword>
<evidence type="ECO:0000256" key="3">
    <source>
        <dbReference type="ARBA" id="ARBA00022679"/>
    </source>
</evidence>
<comment type="similarity">
    <text evidence="6">Belongs to the class IV-like SAM-binding methyltransferase superfamily. RNA methyltransferase TrmH family. TrmL subfamily.</text>
</comment>
<dbReference type="AlphaFoldDB" id="A0A2Z4FLR3"/>
<dbReference type="GO" id="GO:0141098">
    <property type="term" value="F:tRNA (cytidine(34)-2'-O)-methyltransferase activity"/>
    <property type="evidence" value="ECO:0007669"/>
    <property type="project" value="RHEA"/>
</dbReference>
<keyword evidence="1 6" id="KW-0963">Cytoplasm</keyword>
<name>A0A2Z4FLR3_9DELT</name>
<proteinExistence type="inferred from homology"/>
<accession>A0A2Z4FLR3</accession>
<dbReference type="GO" id="GO:0003723">
    <property type="term" value="F:RNA binding"/>
    <property type="evidence" value="ECO:0007669"/>
    <property type="project" value="InterPro"/>
</dbReference>
<evidence type="ECO:0000313" key="7">
    <source>
        <dbReference type="EMBL" id="AWV89947.1"/>
    </source>
</evidence>
<feature type="binding site" evidence="6">
    <location>
        <position position="159"/>
    </location>
    <ligand>
        <name>S-adenosyl-L-methionine</name>
        <dbReference type="ChEBI" id="CHEBI:59789"/>
    </ligand>
</feature>
<keyword evidence="4 6" id="KW-0949">S-adenosyl-L-methionine</keyword>
<dbReference type="CDD" id="cd18094">
    <property type="entry name" value="SpoU-like_TrmL"/>
    <property type="match status" value="1"/>
</dbReference>
<evidence type="ECO:0000256" key="1">
    <source>
        <dbReference type="ARBA" id="ARBA00022490"/>
    </source>
</evidence>
<dbReference type="Pfam" id="PF00588">
    <property type="entry name" value="SpoU_methylase"/>
    <property type="match status" value="1"/>
</dbReference>
<evidence type="ECO:0000313" key="8">
    <source>
        <dbReference type="Proteomes" id="UP000249799"/>
    </source>
</evidence>
<dbReference type="GO" id="GO:0002130">
    <property type="term" value="P:wobble position ribose methylation"/>
    <property type="evidence" value="ECO:0007669"/>
    <property type="project" value="TreeGrafter"/>
</dbReference>
<dbReference type="EMBL" id="CP030032">
    <property type="protein sequence ID" value="AWV89947.1"/>
    <property type="molecule type" value="Genomic_DNA"/>
</dbReference>
<dbReference type="OrthoDB" id="9789043at2"/>
<protein>
    <recommendedName>
        <fullName evidence="6">Putative tRNA (cytidine(34)-2'-O)-methyltransferase</fullName>
        <ecNumber evidence="6">2.1.1.207</ecNumber>
    </recommendedName>
    <alternativeName>
        <fullName evidence="6">tRNA (cytidine/uridine-2'-O-)-methyltransferase</fullName>
    </alternativeName>
</protein>
<evidence type="ECO:0000256" key="6">
    <source>
        <dbReference type="HAMAP-Rule" id="MF_01885"/>
    </source>
</evidence>
<dbReference type="PANTHER" id="PTHR42971">
    <property type="entry name" value="TRNA (CYTIDINE(34)-2'-O)-METHYLTRANSFERASE"/>
    <property type="match status" value="1"/>
</dbReference>
<dbReference type="SUPFAM" id="SSF75217">
    <property type="entry name" value="alpha/beta knot"/>
    <property type="match status" value="1"/>
</dbReference>
<gene>
    <name evidence="7" type="ORF">DN745_11590</name>
</gene>
<dbReference type="InterPro" id="IPR029026">
    <property type="entry name" value="tRNA_m1G_MTases_N"/>
</dbReference>
<comment type="subcellular location">
    <subcellularLocation>
        <location evidence="6">Cytoplasm</location>
    </subcellularLocation>
</comment>
<dbReference type="EC" id="2.1.1.207" evidence="6"/>
<comment type="catalytic activity">
    <reaction evidence="6">
        <text>cytidine(34) in tRNA + S-adenosyl-L-methionine = 2'-O-methylcytidine(34) in tRNA + S-adenosyl-L-homocysteine + H(+)</text>
        <dbReference type="Rhea" id="RHEA:43084"/>
        <dbReference type="Rhea" id="RHEA-COMP:10331"/>
        <dbReference type="Rhea" id="RHEA-COMP:10332"/>
        <dbReference type="ChEBI" id="CHEBI:15378"/>
        <dbReference type="ChEBI" id="CHEBI:57856"/>
        <dbReference type="ChEBI" id="CHEBI:59789"/>
        <dbReference type="ChEBI" id="CHEBI:74495"/>
        <dbReference type="ChEBI" id="CHEBI:82748"/>
        <dbReference type="EC" id="2.1.1.207"/>
    </reaction>
</comment>
<dbReference type="HAMAP" id="MF_01885">
    <property type="entry name" value="tRNA_methyltr_TrmL"/>
    <property type="match status" value="1"/>
</dbReference>
<dbReference type="KEGG" id="bsed:DN745_11590"/>
<sequence>MISGSNLTNEKREGFVIQQPQARWGTPADTDLHIVLFQPEIPGNTGNIGRLCAGTDVWLHLVRPLGFELDNKRLRRAGLDYWPNVKLCVHDHFDEIEQIFGRERLWFFSKKTTRSYTDVAFEPGSVLVFGRETKGLGDDVLEQYDDRLLRIPMTDKVRSLNLSNACAVVLYEALRQLDWSPSDVNP</sequence>
<evidence type="ECO:0000256" key="5">
    <source>
        <dbReference type="ARBA" id="ARBA00022694"/>
    </source>
</evidence>
<keyword evidence="8" id="KW-1185">Reference proteome</keyword>
<keyword evidence="2 6" id="KW-0489">Methyltransferase</keyword>
<dbReference type="InterPro" id="IPR029028">
    <property type="entry name" value="Alpha/beta_knot_MTases"/>
</dbReference>
<feature type="binding site" evidence="6">
    <location>
        <position position="151"/>
    </location>
    <ligand>
        <name>S-adenosyl-L-methionine</name>
        <dbReference type="ChEBI" id="CHEBI:59789"/>
    </ligand>
</feature>
<feature type="binding site" evidence="6">
    <location>
        <position position="130"/>
    </location>
    <ligand>
        <name>S-adenosyl-L-methionine</name>
        <dbReference type="ChEBI" id="CHEBI:59789"/>
    </ligand>
</feature>
<organism evidence="7 8">
    <name type="scientific">Bradymonas sediminis</name>
    <dbReference type="NCBI Taxonomy" id="1548548"/>
    <lineage>
        <taxon>Bacteria</taxon>
        <taxon>Deltaproteobacteria</taxon>
        <taxon>Bradymonadales</taxon>
        <taxon>Bradymonadaceae</taxon>
        <taxon>Bradymonas</taxon>
    </lineage>
</organism>
<evidence type="ECO:0000256" key="4">
    <source>
        <dbReference type="ARBA" id="ARBA00022691"/>
    </source>
</evidence>
<comment type="function">
    <text evidence="6">Could methylate the ribose at the nucleotide 34 wobble position in tRNA.</text>
</comment>
<dbReference type="FunFam" id="3.40.1280.10:FF:000002">
    <property type="entry name" value="Peptidylprolyl isomerase"/>
    <property type="match status" value="1"/>
</dbReference>
<evidence type="ECO:0000256" key="2">
    <source>
        <dbReference type="ARBA" id="ARBA00022603"/>
    </source>
</evidence>
<dbReference type="GO" id="GO:0042802">
    <property type="term" value="F:identical protein binding"/>
    <property type="evidence" value="ECO:0007669"/>
    <property type="project" value="UniProtKB-ARBA"/>
</dbReference>
<dbReference type="GO" id="GO:0005737">
    <property type="term" value="C:cytoplasm"/>
    <property type="evidence" value="ECO:0007669"/>
    <property type="project" value="UniProtKB-SubCell"/>
</dbReference>
<dbReference type="Proteomes" id="UP000249799">
    <property type="component" value="Chromosome"/>
</dbReference>
<dbReference type="InterPro" id="IPR016914">
    <property type="entry name" value="TrmL"/>
</dbReference>
<comment type="caution">
    <text evidence="6">Lacks conserved residue(s) required for the propagation of feature annotation.</text>
</comment>